<gene>
    <name evidence="3" type="ORF">CEUR00632_LOCUS6877</name>
</gene>
<dbReference type="InterPro" id="IPR000073">
    <property type="entry name" value="AB_hydrolase_1"/>
</dbReference>
<dbReference type="PANTHER" id="PTHR47280">
    <property type="entry name" value="PHEOPHYTINASE, CHLOROPLASTIC"/>
    <property type="match status" value="1"/>
</dbReference>
<evidence type="ECO:0000313" key="3">
    <source>
        <dbReference type="EMBL" id="CAD8286839.1"/>
    </source>
</evidence>
<feature type="domain" description="AB hydrolase-1" evidence="2">
    <location>
        <begin position="139"/>
        <end position="400"/>
    </location>
</feature>
<dbReference type="EMBL" id="HBEC01014840">
    <property type="protein sequence ID" value="CAD8286839.1"/>
    <property type="molecule type" value="Transcribed_RNA"/>
</dbReference>
<dbReference type="Pfam" id="PF12697">
    <property type="entry name" value="Abhydrolase_6"/>
    <property type="match status" value="1"/>
</dbReference>
<proteinExistence type="predicted"/>
<dbReference type="AlphaFoldDB" id="A0A7R9V7F2"/>
<dbReference type="PANTHER" id="PTHR47280:SF1">
    <property type="entry name" value="PHEOPHYTINASE, CHLOROPLASTIC"/>
    <property type="match status" value="1"/>
</dbReference>
<name>A0A7R9V7F2_9CHLO</name>
<dbReference type="InterPro" id="IPR044211">
    <property type="entry name" value="PPH_chloroplastic"/>
</dbReference>
<evidence type="ECO:0000259" key="2">
    <source>
        <dbReference type="Pfam" id="PF12697"/>
    </source>
</evidence>
<dbReference type="Gene3D" id="3.40.50.1820">
    <property type="entry name" value="alpha/beta hydrolase"/>
    <property type="match status" value="1"/>
</dbReference>
<organism evidence="3">
    <name type="scientific">Chlamydomonas euryale</name>
    <dbReference type="NCBI Taxonomy" id="1486919"/>
    <lineage>
        <taxon>Eukaryota</taxon>
        <taxon>Viridiplantae</taxon>
        <taxon>Chlorophyta</taxon>
        <taxon>core chlorophytes</taxon>
        <taxon>Chlorophyceae</taxon>
        <taxon>CS clade</taxon>
        <taxon>Chlamydomonadales</taxon>
        <taxon>Chlamydomonadaceae</taxon>
        <taxon>Chlamydomonas</taxon>
    </lineage>
</organism>
<dbReference type="GO" id="GO:0080124">
    <property type="term" value="F:pheophytinase activity"/>
    <property type="evidence" value="ECO:0007669"/>
    <property type="project" value="InterPro"/>
</dbReference>
<dbReference type="InterPro" id="IPR029058">
    <property type="entry name" value="AB_hydrolase_fold"/>
</dbReference>
<feature type="region of interest" description="Disordered" evidence="1">
    <location>
        <begin position="67"/>
        <end position="91"/>
    </location>
</feature>
<dbReference type="GO" id="GO:0009507">
    <property type="term" value="C:chloroplast"/>
    <property type="evidence" value="ECO:0007669"/>
    <property type="project" value="TreeGrafter"/>
</dbReference>
<accession>A0A7R9V7F2</accession>
<feature type="region of interest" description="Disordered" evidence="1">
    <location>
        <begin position="1"/>
        <end position="27"/>
    </location>
</feature>
<sequence length="473" mass="52004">MALAQRSMRRMQQQQQQQQPRGRASAQAIASATCAAASASAGTLPRGTCRGPSRLARRPVGVRVLAQGEEAGSTGSAVPTAGSSDAKGMLTPPRRVTEKESVVDMPPEVRQHFWEWTVPGSTLLTRVRYFQAGTSGPLLLLLHGFGVGAYHYERNMAELSKHCRVYAVDILGQGSSWPVRAAMPEDRLYISVDTWRQQLYDFATSVMGASSDARMYVAGNSLGGLLAVQLGALHPDLVRGLVLLNATPFWSFRPALQEARQGIWGLMPPGFGSVPVPPGLKGFIGRYWWNTLRQPNTVRSMLQLVYSNSNSVDEDTISRILLATEQPFALDIFSAIALAPKPVLDFDVALSRLTSPVLMLYGREDPWVVPMWGQRLKRHLPSAQYLELSPAGHCPHHEVPNTVNWALTSWISSGHQAPVPEGEACDIEESPGRMVKIRHLRGGASDGPSNWLSRLFEWFDNMRKPRAVTPKVQ</sequence>
<dbReference type="GO" id="GO:0015996">
    <property type="term" value="P:chlorophyll catabolic process"/>
    <property type="evidence" value="ECO:0007669"/>
    <property type="project" value="InterPro"/>
</dbReference>
<protein>
    <recommendedName>
        <fullName evidence="2">AB hydrolase-1 domain-containing protein</fullName>
    </recommendedName>
</protein>
<feature type="compositionally biased region" description="Polar residues" evidence="1">
    <location>
        <begin position="73"/>
        <end position="83"/>
    </location>
</feature>
<dbReference type="SUPFAM" id="SSF53474">
    <property type="entry name" value="alpha/beta-Hydrolases"/>
    <property type="match status" value="1"/>
</dbReference>
<evidence type="ECO:0000256" key="1">
    <source>
        <dbReference type="SAM" id="MobiDB-lite"/>
    </source>
</evidence>
<reference evidence="3" key="1">
    <citation type="submission" date="2021-01" db="EMBL/GenBank/DDBJ databases">
        <authorList>
            <person name="Corre E."/>
            <person name="Pelletier E."/>
            <person name="Niang G."/>
            <person name="Scheremetjew M."/>
            <person name="Finn R."/>
            <person name="Kale V."/>
            <person name="Holt S."/>
            <person name="Cochrane G."/>
            <person name="Meng A."/>
            <person name="Brown T."/>
            <person name="Cohen L."/>
        </authorList>
    </citation>
    <scope>NUCLEOTIDE SEQUENCE</scope>
    <source>
        <strain evidence="3">CCMP219</strain>
    </source>
</reference>